<dbReference type="OrthoDB" id="36796at2157"/>
<dbReference type="GO" id="GO:0036297">
    <property type="term" value="P:interstrand cross-link repair"/>
    <property type="evidence" value="ECO:0007669"/>
    <property type="project" value="TreeGrafter"/>
</dbReference>
<dbReference type="InterPro" id="IPR027417">
    <property type="entry name" value="P-loop_NTPase"/>
</dbReference>
<evidence type="ECO:0000313" key="6">
    <source>
        <dbReference type="Proteomes" id="UP000247586"/>
    </source>
</evidence>
<dbReference type="GeneID" id="36833732"/>
<feature type="domain" description="Helicase C-terminal" evidence="4">
    <location>
        <begin position="234"/>
        <end position="417"/>
    </location>
</feature>
<evidence type="ECO:0000259" key="3">
    <source>
        <dbReference type="PROSITE" id="PS51192"/>
    </source>
</evidence>
<sequence>MVSSLLEDISIVKVQEEISPDKVGKKFSDIYPGISLGGVENNELYLHQLEGINSLESSKNVICIAGTGSGKTEIWLSFSIYRKRRVLAVYPTIALSNDQFNRIRNFYKNVVVVNRNNRSIPPDVRIVLTNPAYLMTVLKSGKGDLRNYLDSVQLIVLDEFSFYNTYQKEMLLELVDLITKEYAKAQIVVLTATLDNSRELEERLTSINGLETVTISGKPFRRPNYTYFVRRPLSIEEIADVVSDLIGRGESTLVFTLSINIAERLKRILNSPYCDTHHFKKDHQARIEVERRFKDGSLKCVISPKTLQQGIDIGSIKNIVHVGLPDDPSDFIQREGRKGRRNEIDFTRSVIIPWSERDLILISDPSLLDKWLSVGNVSYFRIMRNKYLELFRKIYSYYRKGNRGLEGDIRLEIANMKSKISTFWTNMQFYDFGRTKYKYYVDNNLVPLTISKRDLVKYYQPGLIDLTYDSLVVDHDLEKIHGIGIKRGNLPGFLNLMIKKYYSITRGKRDFHQAVIKGEVFSETLIDVKPPEGFGILKMRAKDVLWFVEIESEDFELDRSNVKKSVYEVISLRKTTGVKVSDSYKFPTYGYSINSSSEDALMNRLGAAAFIALLRIMKKANINELEYAADMGRIVIWEEMPSGLLESLDYDKLEEEIDRVNDDVLRIIISKIDPLAFNVSLEENNLNVALKITLNMIRTLKQKTLSY</sequence>
<dbReference type="PANTHER" id="PTHR47957:SF3">
    <property type="entry name" value="ATP-DEPENDENT HELICASE HRQ1"/>
    <property type="match status" value="1"/>
</dbReference>
<dbReference type="Pfam" id="PF00271">
    <property type="entry name" value="Helicase_C"/>
    <property type="match status" value="1"/>
</dbReference>
<dbReference type="Pfam" id="PF00270">
    <property type="entry name" value="DEAD"/>
    <property type="match status" value="1"/>
</dbReference>
<name>A0A2U9IQU9_9CREN</name>
<dbReference type="GO" id="GO:0043138">
    <property type="term" value="F:3'-5' DNA helicase activity"/>
    <property type="evidence" value="ECO:0007669"/>
    <property type="project" value="TreeGrafter"/>
</dbReference>
<reference evidence="5" key="1">
    <citation type="submission" date="2018-05" db="EMBL/GenBank/DDBJ databases">
        <title>Complete Genome Sequences of Extremely Thermoacidophilic, Metal-Mobilizing Type-Strain Members of the Archaeal Family Sulfolobaceae: Acidianus brierleyi DSM-1651T, Acidianus sulfidivorans DSM-18786T, Metallosphaera hakonensis DSM-7519T, and Metallosphaera prunae DSM-10039T.</title>
        <authorList>
            <person name="Counts J.A."/>
            <person name="Kelly R.M."/>
        </authorList>
    </citation>
    <scope>NUCLEOTIDE SEQUENCE [LARGE SCALE GENOMIC DNA]</scope>
    <source>
        <strain evidence="5">HO1-1</strain>
    </source>
</reference>
<dbReference type="KEGG" id="mhk:DFR87_00280"/>
<proteinExistence type="predicted"/>
<dbReference type="AlphaFoldDB" id="A0A2U9IQU9"/>
<dbReference type="PROSITE" id="PS51194">
    <property type="entry name" value="HELICASE_CTER"/>
    <property type="match status" value="1"/>
</dbReference>
<dbReference type="Proteomes" id="UP000247586">
    <property type="component" value="Chromosome"/>
</dbReference>
<organism evidence="5 6">
    <name type="scientific">Metallosphaera hakonensis JCM 8857 = DSM 7519</name>
    <dbReference type="NCBI Taxonomy" id="1293036"/>
    <lineage>
        <taxon>Archaea</taxon>
        <taxon>Thermoproteota</taxon>
        <taxon>Thermoprotei</taxon>
        <taxon>Sulfolobales</taxon>
        <taxon>Sulfolobaceae</taxon>
        <taxon>Metallosphaera</taxon>
    </lineage>
</organism>
<dbReference type="PANTHER" id="PTHR47957">
    <property type="entry name" value="ATP-DEPENDENT HELICASE HRQ1"/>
    <property type="match status" value="1"/>
</dbReference>
<dbReference type="Gene3D" id="3.40.50.300">
    <property type="entry name" value="P-loop containing nucleotide triphosphate hydrolases"/>
    <property type="match status" value="2"/>
</dbReference>
<keyword evidence="6" id="KW-1185">Reference proteome</keyword>
<dbReference type="PROSITE" id="PS51192">
    <property type="entry name" value="HELICASE_ATP_BIND_1"/>
    <property type="match status" value="1"/>
</dbReference>
<evidence type="ECO:0000256" key="2">
    <source>
        <dbReference type="ARBA" id="ARBA00022840"/>
    </source>
</evidence>
<dbReference type="InterPro" id="IPR014001">
    <property type="entry name" value="Helicase_ATP-bd"/>
</dbReference>
<dbReference type="EMBL" id="CP029287">
    <property type="protein sequence ID" value="AWR98402.1"/>
    <property type="molecule type" value="Genomic_DNA"/>
</dbReference>
<accession>A0A2U9IQU9</accession>
<dbReference type="STRING" id="1293036.GCA_001315825_02254"/>
<evidence type="ECO:0000259" key="4">
    <source>
        <dbReference type="PROSITE" id="PS51194"/>
    </source>
</evidence>
<evidence type="ECO:0000313" key="5">
    <source>
        <dbReference type="EMBL" id="AWR98402.1"/>
    </source>
</evidence>
<dbReference type="SMART" id="SM00490">
    <property type="entry name" value="HELICc"/>
    <property type="match status" value="1"/>
</dbReference>
<dbReference type="SUPFAM" id="SSF52540">
    <property type="entry name" value="P-loop containing nucleoside triphosphate hydrolases"/>
    <property type="match status" value="1"/>
</dbReference>
<gene>
    <name evidence="5" type="ORF">DFR87_00280</name>
</gene>
<feature type="domain" description="Helicase ATP-binding" evidence="3">
    <location>
        <begin position="52"/>
        <end position="212"/>
    </location>
</feature>
<dbReference type="GO" id="GO:0003676">
    <property type="term" value="F:nucleic acid binding"/>
    <property type="evidence" value="ECO:0007669"/>
    <property type="project" value="InterPro"/>
</dbReference>
<keyword evidence="2" id="KW-0067">ATP-binding</keyword>
<dbReference type="InterPro" id="IPR011545">
    <property type="entry name" value="DEAD/DEAH_box_helicase_dom"/>
</dbReference>
<dbReference type="SMART" id="SM00487">
    <property type="entry name" value="DEXDc"/>
    <property type="match status" value="1"/>
</dbReference>
<evidence type="ECO:0008006" key="7">
    <source>
        <dbReference type="Google" id="ProtNLM"/>
    </source>
</evidence>
<dbReference type="GO" id="GO:0006289">
    <property type="term" value="P:nucleotide-excision repair"/>
    <property type="evidence" value="ECO:0007669"/>
    <property type="project" value="TreeGrafter"/>
</dbReference>
<protein>
    <recommendedName>
        <fullName evidence="7">DEAD/DEAH box helicase</fullName>
    </recommendedName>
</protein>
<dbReference type="InterPro" id="IPR001650">
    <property type="entry name" value="Helicase_C-like"/>
</dbReference>
<dbReference type="GO" id="GO:0005524">
    <property type="term" value="F:ATP binding"/>
    <property type="evidence" value="ECO:0007669"/>
    <property type="project" value="UniProtKB-KW"/>
</dbReference>
<keyword evidence="1" id="KW-0547">Nucleotide-binding</keyword>
<dbReference type="RefSeq" id="WP_110368654.1">
    <property type="nucleotide sequence ID" value="NZ_CP029287.2"/>
</dbReference>
<evidence type="ECO:0000256" key="1">
    <source>
        <dbReference type="ARBA" id="ARBA00022741"/>
    </source>
</evidence>